<protein>
    <submittedName>
        <fullName evidence="1">Uncharacterized protein</fullName>
    </submittedName>
</protein>
<comment type="caution">
    <text evidence="1">The sequence shown here is derived from an EMBL/GenBank/DDBJ whole genome shotgun (WGS) entry which is preliminary data.</text>
</comment>
<sequence>QAVQRMFFYIKDELKELGFLYSPFLKPVLQSVFGNISYAEPPITEAEYQLSLYRYKLDIGEDPNILYDLIYFTIMYCQDPLNNPLTGTLCLPKEMRE</sequence>
<reference evidence="1" key="1">
    <citation type="journal article" date="2015" name="Nature">
        <title>Complex archaea that bridge the gap between prokaryotes and eukaryotes.</title>
        <authorList>
            <person name="Spang A."/>
            <person name="Saw J.H."/>
            <person name="Jorgensen S.L."/>
            <person name="Zaremba-Niedzwiedzka K."/>
            <person name="Martijn J."/>
            <person name="Lind A.E."/>
            <person name="van Eijk R."/>
            <person name="Schleper C."/>
            <person name="Guy L."/>
            <person name="Ettema T.J."/>
        </authorList>
    </citation>
    <scope>NUCLEOTIDE SEQUENCE</scope>
</reference>
<name>A0A0F9CUU6_9ZZZZ</name>
<organism evidence="1">
    <name type="scientific">marine sediment metagenome</name>
    <dbReference type="NCBI Taxonomy" id="412755"/>
    <lineage>
        <taxon>unclassified sequences</taxon>
        <taxon>metagenomes</taxon>
        <taxon>ecological metagenomes</taxon>
    </lineage>
</organism>
<feature type="non-terminal residue" evidence="1">
    <location>
        <position position="1"/>
    </location>
</feature>
<gene>
    <name evidence="1" type="ORF">LCGC14_2279990</name>
</gene>
<evidence type="ECO:0000313" key="1">
    <source>
        <dbReference type="EMBL" id="KKL52984.1"/>
    </source>
</evidence>
<accession>A0A0F9CUU6</accession>
<dbReference type="EMBL" id="LAZR01031695">
    <property type="protein sequence ID" value="KKL52984.1"/>
    <property type="molecule type" value="Genomic_DNA"/>
</dbReference>
<dbReference type="AlphaFoldDB" id="A0A0F9CUU6"/>
<proteinExistence type="predicted"/>